<dbReference type="EMBL" id="WBOS01000011">
    <property type="protein sequence ID" value="KAB2331593.1"/>
    <property type="molecule type" value="Genomic_DNA"/>
</dbReference>
<dbReference type="Pfam" id="PF13079">
    <property type="entry name" value="DUF3916"/>
    <property type="match status" value="1"/>
</dbReference>
<sequence length="174" mass="20956">MNERKKVRGLKRKIRNFKRELNKLTMDFPDDFSNDYWEIHLPHQGSYWINSVKTPFKVRRLCLQELINRTNHLIDKKPKDNQDVRVMLMIDFHYWWSTKIEIFSVKNDDEGFLFEEDSYTRWITLNENRNLAKEWGLTIPAGLKIKGIKEEIKDVELVDKEIFGGEIWLIGELI</sequence>
<evidence type="ECO:0000313" key="1">
    <source>
        <dbReference type="EMBL" id="KAB2331593.1"/>
    </source>
</evidence>
<dbReference type="OrthoDB" id="2426896at2"/>
<reference evidence="1 2" key="1">
    <citation type="journal article" date="2016" name="Antonie Van Leeuwenhoek">
        <title>Bacillus depressus sp. nov., isolated from soil of a sunflower field.</title>
        <authorList>
            <person name="Wei X."/>
            <person name="Xin D."/>
            <person name="Xin Y."/>
            <person name="Zhang H."/>
            <person name="Wang T."/>
            <person name="Zhang J."/>
        </authorList>
    </citation>
    <scope>NUCLEOTIDE SEQUENCE [LARGE SCALE GENOMIC DNA]</scope>
    <source>
        <strain evidence="1 2">BZ1</strain>
    </source>
</reference>
<dbReference type="Proteomes" id="UP000481030">
    <property type="component" value="Unassembled WGS sequence"/>
</dbReference>
<evidence type="ECO:0000313" key="2">
    <source>
        <dbReference type="Proteomes" id="UP000481030"/>
    </source>
</evidence>
<gene>
    <name evidence="1" type="ORF">F7731_18650</name>
</gene>
<dbReference type="RefSeq" id="WP_151536293.1">
    <property type="nucleotide sequence ID" value="NZ_WBOS01000011.1"/>
</dbReference>
<name>A0A6L3V6L8_9BACI</name>
<accession>A0A6L3V6L8</accession>
<dbReference type="InterPro" id="IPR025075">
    <property type="entry name" value="DUF3916"/>
</dbReference>
<protein>
    <submittedName>
        <fullName evidence="1">DUF3916 domain-containing protein</fullName>
    </submittedName>
</protein>
<keyword evidence="2" id="KW-1185">Reference proteome</keyword>
<proteinExistence type="predicted"/>
<organism evidence="1 2">
    <name type="scientific">Cytobacillus depressus</name>
    <dbReference type="NCBI Taxonomy" id="1602942"/>
    <lineage>
        <taxon>Bacteria</taxon>
        <taxon>Bacillati</taxon>
        <taxon>Bacillota</taxon>
        <taxon>Bacilli</taxon>
        <taxon>Bacillales</taxon>
        <taxon>Bacillaceae</taxon>
        <taxon>Cytobacillus</taxon>
    </lineage>
</organism>
<comment type="caution">
    <text evidence="1">The sequence shown here is derived from an EMBL/GenBank/DDBJ whole genome shotgun (WGS) entry which is preliminary data.</text>
</comment>
<dbReference type="AlphaFoldDB" id="A0A6L3V6L8"/>